<evidence type="ECO:0000313" key="1">
    <source>
        <dbReference type="EMBL" id="PSR71596.1"/>
    </source>
</evidence>
<accession>A0A2R6NGU6</accession>
<comment type="caution">
    <text evidence="1">The sequence shown here is derived from an EMBL/GenBank/DDBJ whole genome shotgun (WGS) entry which is preliminary data.</text>
</comment>
<dbReference type="Proteomes" id="UP000186601">
    <property type="component" value="Unassembled WGS sequence"/>
</dbReference>
<organism evidence="1 2">
    <name type="scientific">Hermanssonia centrifuga</name>
    <dbReference type="NCBI Taxonomy" id="98765"/>
    <lineage>
        <taxon>Eukaryota</taxon>
        <taxon>Fungi</taxon>
        <taxon>Dikarya</taxon>
        <taxon>Basidiomycota</taxon>
        <taxon>Agaricomycotina</taxon>
        <taxon>Agaricomycetes</taxon>
        <taxon>Polyporales</taxon>
        <taxon>Meruliaceae</taxon>
        <taxon>Hermanssonia</taxon>
    </lineage>
</organism>
<protein>
    <submittedName>
        <fullName evidence="1">Uncharacterized protein</fullName>
    </submittedName>
</protein>
<proteinExistence type="predicted"/>
<dbReference type="AlphaFoldDB" id="A0A2R6NGU6"/>
<keyword evidence="2" id="KW-1185">Reference proteome</keyword>
<dbReference type="EMBL" id="MLYV02001260">
    <property type="protein sequence ID" value="PSR71596.1"/>
    <property type="molecule type" value="Genomic_DNA"/>
</dbReference>
<evidence type="ECO:0000313" key="2">
    <source>
        <dbReference type="Proteomes" id="UP000186601"/>
    </source>
</evidence>
<reference evidence="1 2" key="1">
    <citation type="submission" date="2018-02" db="EMBL/GenBank/DDBJ databases">
        <title>Genome sequence of the basidiomycete white-rot fungus Phlebia centrifuga.</title>
        <authorList>
            <person name="Granchi Z."/>
            <person name="Peng M."/>
            <person name="de Vries R.P."/>
            <person name="Hilden K."/>
            <person name="Makela M.R."/>
            <person name="Grigoriev I."/>
            <person name="Riley R."/>
        </authorList>
    </citation>
    <scope>NUCLEOTIDE SEQUENCE [LARGE SCALE GENOMIC DNA]</scope>
    <source>
        <strain evidence="1 2">FBCC195</strain>
    </source>
</reference>
<sequence length="80" mass="9607">MSEYLCVMNVCKRSDDDVIQRPRKEIFDLRQPTGFRIRALYPVWERDYDYPGNAAEEKVTKETSKISEEMMEEMIYEGQF</sequence>
<gene>
    <name evidence="1" type="ORF">PHLCEN_2v12526</name>
</gene>
<name>A0A2R6NGU6_9APHY</name>